<dbReference type="PANTHER" id="PTHR38107">
    <property type="match status" value="1"/>
</dbReference>
<name>A0A2X4V951_9GAMM</name>
<dbReference type="EMBL" id="LS483470">
    <property type="protein sequence ID" value="SQI41840.1"/>
    <property type="molecule type" value="Genomic_DNA"/>
</dbReference>
<dbReference type="InterPro" id="IPR002196">
    <property type="entry name" value="Glyco_hydro_24"/>
</dbReference>
<comment type="similarity">
    <text evidence="2">Belongs to the glycosyl hydrolase 24 family.</text>
</comment>
<evidence type="ECO:0000256" key="2">
    <source>
        <dbReference type="RuleBase" id="RU003788"/>
    </source>
</evidence>
<dbReference type="GO" id="GO:0009253">
    <property type="term" value="P:peptidoglycan catabolic process"/>
    <property type="evidence" value="ECO:0007669"/>
    <property type="project" value="InterPro"/>
</dbReference>
<sequence>MANIPEHTERNEIILIKCVETLKLRKYRNTVGLWTISYGHLILPTETFYRSLAEEEGESLLHEDLLQTERGIKRLVTVSLTQNQFDALV</sequence>
<dbReference type="AlphaFoldDB" id="A0A2X4V951"/>
<dbReference type="GO" id="GO:0016998">
    <property type="term" value="P:cell wall macromolecule catabolic process"/>
    <property type="evidence" value="ECO:0007669"/>
    <property type="project" value="InterPro"/>
</dbReference>
<dbReference type="EC" id="3.2.1.17" evidence="2"/>
<keyword evidence="2" id="KW-0929">Antimicrobial</keyword>
<evidence type="ECO:0000313" key="4">
    <source>
        <dbReference type="Proteomes" id="UP000249005"/>
    </source>
</evidence>
<accession>A0A2X4V951</accession>
<keyword evidence="2" id="KW-0081">Bacteriolytic enzyme</keyword>
<dbReference type="GO" id="GO:0042742">
    <property type="term" value="P:defense response to bacterium"/>
    <property type="evidence" value="ECO:0007669"/>
    <property type="project" value="UniProtKB-KW"/>
</dbReference>
<dbReference type="GO" id="GO:0031640">
    <property type="term" value="P:killing of cells of another organism"/>
    <property type="evidence" value="ECO:0007669"/>
    <property type="project" value="UniProtKB-KW"/>
</dbReference>
<dbReference type="RefSeq" id="WP_332102940.1">
    <property type="nucleotide sequence ID" value="NZ_LR698987.1"/>
</dbReference>
<gene>
    <name evidence="3" type="ORF">NCTC12151_02377</name>
</gene>
<keyword evidence="1" id="KW-1035">Host cytoplasm</keyword>
<keyword evidence="2" id="KW-0378">Hydrolase</keyword>
<keyword evidence="4" id="KW-1185">Reference proteome</keyword>
<dbReference type="Pfam" id="PF00959">
    <property type="entry name" value="Phage_lysozyme"/>
    <property type="match status" value="1"/>
</dbReference>
<dbReference type="GO" id="GO:0003796">
    <property type="term" value="F:lysozyme activity"/>
    <property type="evidence" value="ECO:0007669"/>
    <property type="project" value="UniProtKB-EC"/>
</dbReference>
<comment type="catalytic activity">
    <reaction evidence="2">
        <text>Hydrolysis of (1-&gt;4)-beta-linkages between N-acetylmuramic acid and N-acetyl-D-glucosamine residues in a peptidoglycan and between N-acetyl-D-glucosamine residues in chitodextrins.</text>
        <dbReference type="EC" id="3.2.1.17"/>
    </reaction>
</comment>
<dbReference type="PANTHER" id="PTHR38107:SF3">
    <property type="entry name" value="LYSOZYME RRRD-RELATED"/>
    <property type="match status" value="1"/>
</dbReference>
<dbReference type="CDD" id="cd00737">
    <property type="entry name" value="lyz_endolysin_autolysin"/>
    <property type="match status" value="1"/>
</dbReference>
<dbReference type="InterPro" id="IPR023346">
    <property type="entry name" value="Lysozyme-like_dom_sf"/>
</dbReference>
<dbReference type="InterPro" id="IPR033907">
    <property type="entry name" value="Endolysin_autolysin"/>
</dbReference>
<dbReference type="Proteomes" id="UP000249005">
    <property type="component" value="Chromosome 1"/>
</dbReference>
<evidence type="ECO:0000313" key="3">
    <source>
        <dbReference type="EMBL" id="SQI41840.1"/>
    </source>
</evidence>
<keyword evidence="2" id="KW-0326">Glycosidase</keyword>
<proteinExistence type="inferred from homology"/>
<protein>
    <recommendedName>
        <fullName evidence="2">Lysozyme</fullName>
        <ecNumber evidence="2">3.2.1.17</ecNumber>
    </recommendedName>
</protein>
<dbReference type="SUPFAM" id="SSF53955">
    <property type="entry name" value="Lysozyme-like"/>
    <property type="match status" value="1"/>
</dbReference>
<dbReference type="Gene3D" id="1.10.1740.240">
    <property type="match status" value="1"/>
</dbReference>
<reference evidence="3 4" key="1">
    <citation type="submission" date="2018-06" db="EMBL/GenBank/DDBJ databases">
        <authorList>
            <consortium name="Pathogen Informatics"/>
            <person name="Doyle S."/>
        </authorList>
    </citation>
    <scope>NUCLEOTIDE SEQUENCE [LARGE SCALE GENOMIC DNA]</scope>
    <source>
        <strain evidence="3 4">NCTC12151</strain>
    </source>
</reference>
<dbReference type="InterPro" id="IPR051018">
    <property type="entry name" value="Bacteriophage_GH24"/>
</dbReference>
<dbReference type="KEGG" id="lri:NCTC12151_02377"/>
<evidence type="ECO:0000256" key="1">
    <source>
        <dbReference type="ARBA" id="ARBA00023200"/>
    </source>
</evidence>
<organism evidence="3 4">
    <name type="scientific">Leminorella richardii</name>
    <dbReference type="NCBI Taxonomy" id="158841"/>
    <lineage>
        <taxon>Bacteria</taxon>
        <taxon>Pseudomonadati</taxon>
        <taxon>Pseudomonadota</taxon>
        <taxon>Gammaproteobacteria</taxon>
        <taxon>Enterobacterales</taxon>
        <taxon>Budviciaceae</taxon>
        <taxon>Leminorella</taxon>
    </lineage>
</organism>